<evidence type="ECO:0000256" key="1">
    <source>
        <dbReference type="ARBA" id="ARBA00009431"/>
    </source>
</evidence>
<name>A0A0P0AF65_9ORTH</name>
<organism evidence="3">
    <name type="scientific">Gryllodes sigillatus</name>
    <dbReference type="NCBI Taxonomy" id="13551"/>
    <lineage>
        <taxon>Eukaryota</taxon>
        <taxon>Metazoa</taxon>
        <taxon>Ecdysozoa</taxon>
        <taxon>Arthropoda</taxon>
        <taxon>Hexapoda</taxon>
        <taxon>Insecta</taxon>
        <taxon>Pterygota</taxon>
        <taxon>Neoptera</taxon>
        <taxon>Polyneoptera</taxon>
        <taxon>Orthoptera</taxon>
        <taxon>Ensifera</taxon>
        <taxon>Gryllidea</taxon>
        <taxon>Grylloidea</taxon>
        <taxon>Gryllidae</taxon>
        <taxon>Gryllinae</taxon>
        <taxon>Gryllodes</taxon>
    </lineage>
</organism>
<proteinExistence type="evidence at transcript level"/>
<dbReference type="Pfam" id="PF00450">
    <property type="entry name" value="Peptidase_S10"/>
    <property type="match status" value="1"/>
</dbReference>
<dbReference type="EMBL" id="KT355867">
    <property type="protein sequence ID" value="ALI59670.1"/>
    <property type="molecule type" value="mRNA"/>
</dbReference>
<dbReference type="InterPro" id="IPR029058">
    <property type="entry name" value="AB_hydrolase_fold"/>
</dbReference>
<accession>A0A0P0AF65</accession>
<dbReference type="SUPFAM" id="SSF53474">
    <property type="entry name" value="alpha/beta-Hydrolases"/>
    <property type="match status" value="1"/>
</dbReference>
<dbReference type="GO" id="GO:0004185">
    <property type="term" value="F:serine-type carboxypeptidase activity"/>
    <property type="evidence" value="ECO:0007669"/>
    <property type="project" value="InterPro"/>
</dbReference>
<reference evidence="3" key="1">
    <citation type="journal article" date="2015" name="PLoS ONE">
        <title>What's in the Gift? Towards a Molecular Dissection of Nuptial Feeding in a Cricket.</title>
        <authorList>
            <person name="Pauchet Y."/>
            <person name="Wielsch N."/>
            <person name="Wilkinson P.A."/>
            <person name="Sakaluk S.K."/>
            <person name="Svatos A."/>
            <person name="Ffrench-Constant R.H."/>
            <person name="Hunt J."/>
            <person name="Heckel D.G."/>
        </authorList>
    </citation>
    <scope>NUCLEOTIDE SEQUENCE</scope>
    <source>
        <tissue evidence="3">Accessory gland</tissue>
    </source>
</reference>
<protein>
    <submittedName>
        <fullName evidence="3">Spermatophylax protein 7</fullName>
    </submittedName>
</protein>
<feature type="non-terminal residue" evidence="3">
    <location>
        <position position="1"/>
    </location>
</feature>
<dbReference type="InterPro" id="IPR001563">
    <property type="entry name" value="Peptidase_S10"/>
</dbReference>
<evidence type="ECO:0000256" key="2">
    <source>
        <dbReference type="SAM" id="MobiDB-lite"/>
    </source>
</evidence>
<dbReference type="AlphaFoldDB" id="A0A0P0AF65"/>
<evidence type="ECO:0000313" key="3">
    <source>
        <dbReference type="EMBL" id="ALI59670.1"/>
    </source>
</evidence>
<dbReference type="Gene3D" id="3.40.50.1820">
    <property type="entry name" value="alpha/beta hydrolase"/>
    <property type="match status" value="1"/>
</dbReference>
<sequence length="233" mass="26350">QPDGAPRGLRSRSQAGTARQRGSRLREFNQGRQQQLSMSARGTKGQRRTLEQASNSDDKGQLRNMLPEVQNSGSRQNEHDMETFMNVQIAPRLGLPNQIRWVGISDQVFTALAEDFMKPATAVVEQLLNETAVEVSVFSSQLDLVANAHSTTQWVQGLNWAGIRSWRSTPRKTLPIAGTVEGDRKIFGNLAVYWIRRVGQMIPAENPRVGRELLRRVTNFDLHDVYDYFSERT</sequence>
<comment type="similarity">
    <text evidence="1">Belongs to the peptidase S10 family.</text>
</comment>
<feature type="compositionally biased region" description="Polar residues" evidence="2">
    <location>
        <begin position="30"/>
        <end position="40"/>
    </location>
</feature>
<dbReference type="GO" id="GO:0006508">
    <property type="term" value="P:proteolysis"/>
    <property type="evidence" value="ECO:0007669"/>
    <property type="project" value="InterPro"/>
</dbReference>
<feature type="region of interest" description="Disordered" evidence="2">
    <location>
        <begin position="1"/>
        <end position="63"/>
    </location>
</feature>